<feature type="coiled-coil region" evidence="1">
    <location>
        <begin position="617"/>
        <end position="681"/>
    </location>
</feature>
<dbReference type="EMBL" id="CAJZBQ010000039">
    <property type="protein sequence ID" value="CAG9325688.1"/>
    <property type="molecule type" value="Genomic_DNA"/>
</dbReference>
<feature type="coiled-coil region" evidence="1">
    <location>
        <begin position="381"/>
        <end position="408"/>
    </location>
</feature>
<gene>
    <name evidence="2" type="ORF">BSTOLATCC_MIC39483</name>
</gene>
<keyword evidence="1" id="KW-0175">Coiled coil</keyword>
<evidence type="ECO:0000256" key="1">
    <source>
        <dbReference type="SAM" id="Coils"/>
    </source>
</evidence>
<feature type="coiled-coil region" evidence="1">
    <location>
        <begin position="483"/>
        <end position="564"/>
    </location>
</feature>
<dbReference type="AlphaFoldDB" id="A0AAU9JJ19"/>
<organism evidence="2 3">
    <name type="scientific">Blepharisma stoltei</name>
    <dbReference type="NCBI Taxonomy" id="1481888"/>
    <lineage>
        <taxon>Eukaryota</taxon>
        <taxon>Sar</taxon>
        <taxon>Alveolata</taxon>
        <taxon>Ciliophora</taxon>
        <taxon>Postciliodesmatophora</taxon>
        <taxon>Heterotrichea</taxon>
        <taxon>Heterotrichida</taxon>
        <taxon>Blepharismidae</taxon>
        <taxon>Blepharisma</taxon>
    </lineage>
</organism>
<evidence type="ECO:0000313" key="3">
    <source>
        <dbReference type="Proteomes" id="UP001162131"/>
    </source>
</evidence>
<feature type="coiled-coil region" evidence="1">
    <location>
        <begin position="953"/>
        <end position="987"/>
    </location>
</feature>
<feature type="coiled-coil region" evidence="1">
    <location>
        <begin position="270"/>
        <end position="325"/>
    </location>
</feature>
<name>A0AAU9JJ19_9CILI</name>
<evidence type="ECO:0000313" key="2">
    <source>
        <dbReference type="EMBL" id="CAG9325688.1"/>
    </source>
</evidence>
<proteinExistence type="predicted"/>
<feature type="coiled-coil region" evidence="1">
    <location>
        <begin position="33"/>
        <end position="230"/>
    </location>
</feature>
<feature type="coiled-coil region" evidence="1">
    <location>
        <begin position="799"/>
        <end position="916"/>
    </location>
</feature>
<comment type="caution">
    <text evidence="2">The sequence shown here is derived from an EMBL/GenBank/DDBJ whole genome shotgun (WGS) entry which is preliminary data.</text>
</comment>
<feature type="coiled-coil region" evidence="1">
    <location>
        <begin position="731"/>
        <end position="762"/>
    </location>
</feature>
<reference evidence="2" key="1">
    <citation type="submission" date="2021-09" db="EMBL/GenBank/DDBJ databases">
        <authorList>
            <consortium name="AG Swart"/>
            <person name="Singh M."/>
            <person name="Singh A."/>
            <person name="Seah K."/>
            <person name="Emmerich C."/>
        </authorList>
    </citation>
    <scope>NUCLEOTIDE SEQUENCE</scope>
    <source>
        <strain evidence="2">ATCC30299</strain>
    </source>
</reference>
<keyword evidence="3" id="KW-1185">Reference proteome</keyword>
<dbReference type="Proteomes" id="UP001162131">
    <property type="component" value="Unassembled WGS sequence"/>
</dbReference>
<protein>
    <submittedName>
        <fullName evidence="2">Uncharacterized protein</fullName>
    </submittedName>
</protein>
<accession>A0AAU9JJ19</accession>
<sequence>METTKQQEKSFPFPAVVSKTNLSTETLKANESHDEEKQALLEMLDKNQKLLQKAQSEYLKEKEEIEQNFQKSQNTLKRQIEIYEQEIEILKTEIDRLKNAKSKQSEESLRNQLLKEIENIRLVENERKSAQQVKISELNQKIEILTRQIEEKNKRHIEEKEHLLRQVDNTRKDARRVENEFQAQLDLLISRFEKTNIQLNKKSQKIEKIQKEYEERFRELLKQKNEEEELWIREKNSLHNEISVKSAEDNHDELMWKQLKEFQVERENVEEAHNERINALEIKKEQLEAQIEQLITISGDRELSLEEEVERLRNANQTLMDINYEREQIFENELENMRKELVYIRESSESQVTQYLKDHSEQNKEYEMYEKVLEEAKNFHAVNLEKEFRIISAQLRQKEAEIKTLKETNRGKPKGRKNNSAVSIMNELLNQQNLINTELENFKIHFKAIEEQSEKKEKENFELIEMLTSQLYSTEQKLVESISQDNEKDYQKLSDRLIVAEQELDYAKKHLEQYISSVKSLEEIIENKNGNDSSDMYKKAQIEISRLNKENQTLLEVKEATDERHLQEKNQLLELIVAKDNEIEKLKSIIKKRKSSKNMMIDEKNRHTTFQNLFKSLEALSKNYSQQLNSIKKVKLQDSSEENKSGKIENKEIKDEFIKENEELYQEIQRLKLIIDSVLDECCKKSSILDEERELLKLEREKMQTLISHSGYKDYFSPKKEKDEKNQSQLITLAKDDIAALQKQLEQERKMHQIELETFHKNNENELLVLRSEQEAFVKHIKILREQLKNINFTSAIQRDAQEKLIKQLKSELSSVKELTNEKIQLLMKEQKKLRTELSQIIEKNSLKDKKRKKSYLEKIKQLESTIDEKNKIIQEKTTHLIQEQARASKIEEEIQNQFKDEIKRLKDEIKKIKISEENKEWTLAREREIYNGALKKLQVGVEAIQQSAISEAHEINCDLEIVNKKIEIYEKEKEILKEQRNEALEYLMRAKIMGEAEKQEILMLVEHLRSQEIKRNKLTM</sequence>